<gene>
    <name evidence="1" type="ORF">DF947_13820</name>
</gene>
<comment type="caution">
    <text evidence="1">The sequence shown here is derived from an EMBL/GenBank/DDBJ whole genome shotgun (WGS) entry which is preliminary data.</text>
</comment>
<dbReference type="EMBL" id="QGNY01000004">
    <property type="protein sequence ID" value="PWS31658.1"/>
    <property type="molecule type" value="Genomic_DNA"/>
</dbReference>
<dbReference type="Proteomes" id="UP000245391">
    <property type="component" value="Unassembled WGS sequence"/>
</dbReference>
<evidence type="ECO:0000313" key="2">
    <source>
        <dbReference type="Proteomes" id="UP000245391"/>
    </source>
</evidence>
<keyword evidence="2" id="KW-1185">Reference proteome</keyword>
<organism evidence="1 2">
    <name type="scientific">Pedobacter paludis</name>
    <dbReference type="NCBI Taxonomy" id="2203212"/>
    <lineage>
        <taxon>Bacteria</taxon>
        <taxon>Pseudomonadati</taxon>
        <taxon>Bacteroidota</taxon>
        <taxon>Sphingobacteriia</taxon>
        <taxon>Sphingobacteriales</taxon>
        <taxon>Sphingobacteriaceae</taxon>
        <taxon>Pedobacter</taxon>
    </lineage>
</organism>
<dbReference type="AlphaFoldDB" id="A0A317F2F4"/>
<protein>
    <submittedName>
        <fullName evidence="1">Uncharacterized protein</fullName>
    </submittedName>
</protein>
<proteinExistence type="predicted"/>
<name>A0A317F2F4_9SPHI</name>
<accession>A0A317F2F4</accession>
<evidence type="ECO:0000313" key="1">
    <source>
        <dbReference type="EMBL" id="PWS31658.1"/>
    </source>
</evidence>
<sequence length="76" mass="8755">MKGENVKAFAEIFIPPLSKATRPARFFIGYLCCRSLSFNEFIRHQAKALIFCFFSIKRKERAPGGDEPRKETSVKQ</sequence>
<reference evidence="2" key="1">
    <citation type="submission" date="2018-05" db="EMBL/GenBank/DDBJ databases">
        <title>Pedobacter paludis sp. nov., isolated from wetland soil.</title>
        <authorList>
            <person name="Zhang Y."/>
        </authorList>
    </citation>
    <scope>NUCLEOTIDE SEQUENCE [LARGE SCALE GENOMIC DNA]</scope>
    <source>
        <strain evidence="2">R-8</strain>
    </source>
</reference>